<dbReference type="InParanoid" id="A0A059CQK8"/>
<name>A0A059CQK8_EUCGR</name>
<dbReference type="EMBL" id="KK198755">
    <property type="protein sequence ID" value="KCW80763.1"/>
    <property type="molecule type" value="Genomic_DNA"/>
</dbReference>
<accession>A0A059CQK8</accession>
<protein>
    <submittedName>
        <fullName evidence="1">Uncharacterized protein</fullName>
    </submittedName>
</protein>
<evidence type="ECO:0000313" key="1">
    <source>
        <dbReference type="EMBL" id="KCW80763.1"/>
    </source>
</evidence>
<sequence>MTSFSLSFDPLMRTSTVVIIHGSRQLPEQKCPMRREVSTVSGMTRNHCFWLVPRVFLDPVLPFRKTLNPFLRHY</sequence>
<proteinExistence type="predicted"/>
<dbReference type="AlphaFoldDB" id="A0A059CQK8"/>
<organism evidence="1">
    <name type="scientific">Eucalyptus grandis</name>
    <name type="common">Flooded gum</name>
    <dbReference type="NCBI Taxonomy" id="71139"/>
    <lineage>
        <taxon>Eukaryota</taxon>
        <taxon>Viridiplantae</taxon>
        <taxon>Streptophyta</taxon>
        <taxon>Embryophyta</taxon>
        <taxon>Tracheophyta</taxon>
        <taxon>Spermatophyta</taxon>
        <taxon>Magnoliopsida</taxon>
        <taxon>eudicotyledons</taxon>
        <taxon>Gunneridae</taxon>
        <taxon>Pentapetalae</taxon>
        <taxon>rosids</taxon>
        <taxon>malvids</taxon>
        <taxon>Myrtales</taxon>
        <taxon>Myrtaceae</taxon>
        <taxon>Myrtoideae</taxon>
        <taxon>Eucalypteae</taxon>
        <taxon>Eucalyptus</taxon>
    </lineage>
</organism>
<dbReference type="Gramene" id="KCW80763">
    <property type="protein sequence ID" value="KCW80763"/>
    <property type="gene ID" value="EUGRSUZ_C02151"/>
</dbReference>
<gene>
    <name evidence="1" type="ORF">EUGRSUZ_C02151</name>
</gene>
<reference evidence="1" key="1">
    <citation type="submission" date="2013-07" db="EMBL/GenBank/DDBJ databases">
        <title>The genome of Eucalyptus grandis.</title>
        <authorList>
            <person name="Schmutz J."/>
            <person name="Hayes R."/>
            <person name="Myburg A."/>
            <person name="Tuskan G."/>
            <person name="Grattapaglia D."/>
            <person name="Rokhsar D.S."/>
        </authorList>
    </citation>
    <scope>NUCLEOTIDE SEQUENCE</scope>
    <source>
        <tissue evidence="1">Leaf extractions</tissue>
    </source>
</reference>